<dbReference type="AlphaFoldDB" id="A0A6A6RY69"/>
<organism evidence="1 2">
    <name type="scientific">Massarina eburnea CBS 473.64</name>
    <dbReference type="NCBI Taxonomy" id="1395130"/>
    <lineage>
        <taxon>Eukaryota</taxon>
        <taxon>Fungi</taxon>
        <taxon>Dikarya</taxon>
        <taxon>Ascomycota</taxon>
        <taxon>Pezizomycotina</taxon>
        <taxon>Dothideomycetes</taxon>
        <taxon>Pleosporomycetidae</taxon>
        <taxon>Pleosporales</taxon>
        <taxon>Massarineae</taxon>
        <taxon>Massarinaceae</taxon>
        <taxon>Massarina</taxon>
    </lineage>
</organism>
<accession>A0A6A6RY69</accession>
<protein>
    <submittedName>
        <fullName evidence="1">Uncharacterized protein</fullName>
    </submittedName>
</protein>
<sequence length="111" mass="11692">MLNSFTPPHTSSSLFPSTTNISFLTYQPSLTHHPNTITTARMSTMTYAPFQGTPEDFTVSQSRDDGSCGSCARCCDDSGPWGVDIFAGCIGGIAACFAACCEGLVGCCQCQ</sequence>
<evidence type="ECO:0000313" key="1">
    <source>
        <dbReference type="EMBL" id="KAF2639373.1"/>
    </source>
</evidence>
<dbReference type="EMBL" id="MU006787">
    <property type="protein sequence ID" value="KAF2639373.1"/>
    <property type="molecule type" value="Genomic_DNA"/>
</dbReference>
<evidence type="ECO:0000313" key="2">
    <source>
        <dbReference type="Proteomes" id="UP000799753"/>
    </source>
</evidence>
<reference evidence="1" key="1">
    <citation type="journal article" date="2020" name="Stud. Mycol.">
        <title>101 Dothideomycetes genomes: a test case for predicting lifestyles and emergence of pathogens.</title>
        <authorList>
            <person name="Haridas S."/>
            <person name="Albert R."/>
            <person name="Binder M."/>
            <person name="Bloem J."/>
            <person name="Labutti K."/>
            <person name="Salamov A."/>
            <person name="Andreopoulos B."/>
            <person name="Baker S."/>
            <person name="Barry K."/>
            <person name="Bills G."/>
            <person name="Bluhm B."/>
            <person name="Cannon C."/>
            <person name="Castanera R."/>
            <person name="Culley D."/>
            <person name="Daum C."/>
            <person name="Ezra D."/>
            <person name="Gonzalez J."/>
            <person name="Henrissat B."/>
            <person name="Kuo A."/>
            <person name="Liang C."/>
            <person name="Lipzen A."/>
            <person name="Lutzoni F."/>
            <person name="Magnuson J."/>
            <person name="Mondo S."/>
            <person name="Nolan M."/>
            <person name="Ohm R."/>
            <person name="Pangilinan J."/>
            <person name="Park H.-J."/>
            <person name="Ramirez L."/>
            <person name="Alfaro M."/>
            <person name="Sun H."/>
            <person name="Tritt A."/>
            <person name="Yoshinaga Y."/>
            <person name="Zwiers L.-H."/>
            <person name="Turgeon B."/>
            <person name="Goodwin S."/>
            <person name="Spatafora J."/>
            <person name="Crous P."/>
            <person name="Grigoriev I."/>
        </authorList>
    </citation>
    <scope>NUCLEOTIDE SEQUENCE</scope>
    <source>
        <strain evidence="1">CBS 473.64</strain>
    </source>
</reference>
<name>A0A6A6RY69_9PLEO</name>
<proteinExistence type="predicted"/>
<gene>
    <name evidence="1" type="ORF">P280DRAFT_60210</name>
</gene>
<keyword evidence="2" id="KW-1185">Reference proteome</keyword>
<dbReference type="Proteomes" id="UP000799753">
    <property type="component" value="Unassembled WGS sequence"/>
</dbReference>